<sequence length="185" mass="20529">MLKIGIILGSTRPGRRGEVIAQWIHEVASKRTDAEFEIVDLADFNLPLYDEPNPPMLMKYTKEHTKAWSQAINAYDGYIFVTPEYNHAITGALKNAIDFLFNEWKDKAAGIVSYGGGAGGTRAAENLRLILGELHVADVRAQVTLSLFTDFENFSVLKPSPRQEAAANTMFDQVIAWSGALKTLR</sequence>
<keyword evidence="4" id="KW-0963">Cytoplasm</keyword>
<comment type="subcellular location">
    <subcellularLocation>
        <location evidence="1">Cytoplasm</location>
    </subcellularLocation>
</comment>
<keyword evidence="9" id="KW-0520">NAD</keyword>
<evidence type="ECO:0000256" key="2">
    <source>
        <dbReference type="ARBA" id="ARBA00009428"/>
    </source>
</evidence>
<keyword evidence="12" id="KW-1185">Reference proteome</keyword>
<dbReference type="Gene3D" id="3.40.50.360">
    <property type="match status" value="1"/>
</dbReference>
<gene>
    <name evidence="11" type="ORF">A8709_18910</name>
</gene>
<dbReference type="Proteomes" id="UP000093309">
    <property type="component" value="Unassembled WGS sequence"/>
</dbReference>
<dbReference type="PANTHER" id="PTHR30543:SF21">
    <property type="entry name" value="NAD(P)H-DEPENDENT FMN REDUCTASE LOT6"/>
    <property type="match status" value="1"/>
</dbReference>
<dbReference type="RefSeq" id="WP_065853720.1">
    <property type="nucleotide sequence ID" value="NZ_LYPC01000022.1"/>
</dbReference>
<name>A0A1C0ZZX1_9BACL</name>
<dbReference type="InterPro" id="IPR005025">
    <property type="entry name" value="FMN_Rdtase-like_dom"/>
</dbReference>
<evidence type="ECO:0000256" key="1">
    <source>
        <dbReference type="ARBA" id="ARBA00004496"/>
    </source>
</evidence>
<dbReference type="GO" id="GO:0016491">
    <property type="term" value="F:oxidoreductase activity"/>
    <property type="evidence" value="ECO:0007669"/>
    <property type="project" value="UniProtKB-KW"/>
</dbReference>
<dbReference type="STRING" id="512399.A8709_18910"/>
<dbReference type="FunFam" id="3.40.50.360:FF:000052">
    <property type="entry name" value="NAD(P)H-dependent FMN reductase LOT6"/>
    <property type="match status" value="1"/>
</dbReference>
<dbReference type="SUPFAM" id="SSF52218">
    <property type="entry name" value="Flavoproteins"/>
    <property type="match status" value="1"/>
</dbReference>
<evidence type="ECO:0000256" key="5">
    <source>
        <dbReference type="ARBA" id="ARBA00022630"/>
    </source>
</evidence>
<dbReference type="GO" id="GO:0005829">
    <property type="term" value="C:cytosol"/>
    <property type="evidence" value="ECO:0007669"/>
    <property type="project" value="TreeGrafter"/>
</dbReference>
<comment type="caution">
    <text evidence="11">The sequence shown here is derived from an EMBL/GenBank/DDBJ whole genome shotgun (WGS) entry which is preliminary data.</text>
</comment>
<evidence type="ECO:0000256" key="7">
    <source>
        <dbReference type="ARBA" id="ARBA00022857"/>
    </source>
</evidence>
<keyword evidence="8" id="KW-0560">Oxidoreductase</keyword>
<keyword evidence="7" id="KW-0521">NADP</keyword>
<dbReference type="AlphaFoldDB" id="A0A1C0ZZX1"/>
<comment type="subunit">
    <text evidence="3">Homodimer.</text>
</comment>
<accession>A0A1C0ZZX1</accession>
<dbReference type="GO" id="GO:0010181">
    <property type="term" value="F:FMN binding"/>
    <property type="evidence" value="ECO:0007669"/>
    <property type="project" value="TreeGrafter"/>
</dbReference>
<dbReference type="OrthoDB" id="9812295at2"/>
<keyword evidence="6" id="KW-0288">FMN</keyword>
<evidence type="ECO:0000256" key="9">
    <source>
        <dbReference type="ARBA" id="ARBA00023027"/>
    </source>
</evidence>
<reference evidence="12" key="1">
    <citation type="submission" date="2016-05" db="EMBL/GenBank/DDBJ databases">
        <title>Paenibacillus oryzae. sp. nov., isolated from the rice root.</title>
        <authorList>
            <person name="Zhang J."/>
            <person name="Zhang X."/>
        </authorList>
    </citation>
    <scope>NUCLEOTIDE SEQUENCE [LARGE SCALE GENOMIC DNA]</scope>
    <source>
        <strain evidence="12">KCTC13222</strain>
    </source>
</reference>
<evidence type="ECO:0000256" key="3">
    <source>
        <dbReference type="ARBA" id="ARBA00011738"/>
    </source>
</evidence>
<evidence type="ECO:0000259" key="10">
    <source>
        <dbReference type="Pfam" id="PF03358"/>
    </source>
</evidence>
<comment type="similarity">
    <text evidence="2">Belongs to the azoreductase type 2 family.</text>
</comment>
<protein>
    <submittedName>
        <fullName evidence="11">NADPH-dependent FMN reductase</fullName>
    </submittedName>
</protein>
<dbReference type="EMBL" id="LYPC01000022">
    <property type="protein sequence ID" value="OCT13659.1"/>
    <property type="molecule type" value="Genomic_DNA"/>
</dbReference>
<evidence type="ECO:0000313" key="11">
    <source>
        <dbReference type="EMBL" id="OCT13659.1"/>
    </source>
</evidence>
<dbReference type="Pfam" id="PF03358">
    <property type="entry name" value="FMN_red"/>
    <property type="match status" value="1"/>
</dbReference>
<evidence type="ECO:0000256" key="8">
    <source>
        <dbReference type="ARBA" id="ARBA00023002"/>
    </source>
</evidence>
<dbReference type="InterPro" id="IPR050712">
    <property type="entry name" value="NAD(P)H-dep_reductase"/>
</dbReference>
<evidence type="ECO:0000256" key="4">
    <source>
        <dbReference type="ARBA" id="ARBA00022490"/>
    </source>
</evidence>
<evidence type="ECO:0000256" key="6">
    <source>
        <dbReference type="ARBA" id="ARBA00022643"/>
    </source>
</evidence>
<organism evidence="11 12">
    <name type="scientific">Paenibacillus pectinilyticus</name>
    <dbReference type="NCBI Taxonomy" id="512399"/>
    <lineage>
        <taxon>Bacteria</taxon>
        <taxon>Bacillati</taxon>
        <taxon>Bacillota</taxon>
        <taxon>Bacilli</taxon>
        <taxon>Bacillales</taxon>
        <taxon>Paenibacillaceae</taxon>
        <taxon>Paenibacillus</taxon>
    </lineage>
</organism>
<dbReference type="InterPro" id="IPR029039">
    <property type="entry name" value="Flavoprotein-like_sf"/>
</dbReference>
<proteinExistence type="inferred from homology"/>
<evidence type="ECO:0000313" key="12">
    <source>
        <dbReference type="Proteomes" id="UP000093309"/>
    </source>
</evidence>
<dbReference type="PANTHER" id="PTHR30543">
    <property type="entry name" value="CHROMATE REDUCTASE"/>
    <property type="match status" value="1"/>
</dbReference>
<feature type="domain" description="NADPH-dependent FMN reductase-like" evidence="10">
    <location>
        <begin position="3"/>
        <end position="148"/>
    </location>
</feature>
<keyword evidence="5" id="KW-0285">Flavoprotein</keyword>